<accession>M1DBG3</accession>
<proteinExistence type="predicted"/>
<sequence>MVLAVEVEAVARENGSHIFLSKEVSRPPSRAVEWTMNRRPPREAVHDPLSRLAAPPAPATAQGDQVPPTPVRPPWSMNRLKTAGLWTILEEKQLSTFGVTDTEVAPASSTDIQGIEVENTKYKAERRKQSLGNVDVPEDPSTDMPAISEIPPTNVIGDVITTDDDDEFDKPKRDEDELGACDEAVFEDIKDL</sequence>
<keyword evidence="3" id="KW-1185">Reference proteome</keyword>
<protein>
    <submittedName>
        <fullName evidence="2">Polyprotein protein</fullName>
    </submittedName>
</protein>
<evidence type="ECO:0000313" key="2">
    <source>
        <dbReference type="EnsemblPlants" id="PGSC0003DMT400086306"/>
    </source>
</evidence>
<feature type="compositionally biased region" description="Acidic residues" evidence="1">
    <location>
        <begin position="176"/>
        <end position="186"/>
    </location>
</feature>
<reference evidence="2" key="2">
    <citation type="submission" date="2015-06" db="UniProtKB">
        <authorList>
            <consortium name="EnsemblPlants"/>
        </authorList>
    </citation>
    <scope>IDENTIFICATION</scope>
    <source>
        <strain evidence="2">DM1-3 516 R44</strain>
    </source>
</reference>
<dbReference type="EnsemblPlants" id="PGSC0003DMT400086306">
    <property type="protein sequence ID" value="PGSC0003DMT400086306"/>
    <property type="gene ID" value="PGSC0003DMG400035877"/>
</dbReference>
<dbReference type="PANTHER" id="PTHR33180">
    <property type="entry name" value="PHOTOSYSTEM II CP43 REACTION CENTER PROTEIN"/>
    <property type="match status" value="1"/>
</dbReference>
<reference evidence="3" key="1">
    <citation type="journal article" date="2011" name="Nature">
        <title>Genome sequence and analysis of the tuber crop potato.</title>
        <authorList>
            <consortium name="The Potato Genome Sequencing Consortium"/>
        </authorList>
    </citation>
    <scope>NUCLEOTIDE SEQUENCE [LARGE SCALE GENOMIC DNA]</scope>
    <source>
        <strain evidence="3">cv. DM1-3 516 R44</strain>
    </source>
</reference>
<dbReference type="InParanoid" id="M1DBG3"/>
<feature type="compositionally biased region" description="Basic and acidic residues" evidence="1">
    <location>
        <begin position="40"/>
        <end position="49"/>
    </location>
</feature>
<dbReference type="Proteomes" id="UP000011115">
    <property type="component" value="Unassembled WGS sequence"/>
</dbReference>
<evidence type="ECO:0000313" key="3">
    <source>
        <dbReference type="Proteomes" id="UP000011115"/>
    </source>
</evidence>
<name>M1DBG3_SOLTU</name>
<dbReference type="AlphaFoldDB" id="M1DBG3"/>
<dbReference type="PANTHER" id="PTHR33180:SF31">
    <property type="entry name" value="POLYPROTEIN PROTEIN"/>
    <property type="match status" value="1"/>
</dbReference>
<dbReference type="Gramene" id="PGSC0003DMT400086306">
    <property type="protein sequence ID" value="PGSC0003DMT400086306"/>
    <property type="gene ID" value="PGSC0003DMG400035877"/>
</dbReference>
<dbReference type="HOGENOM" id="CLU_1417402_0_0_1"/>
<evidence type="ECO:0000256" key="1">
    <source>
        <dbReference type="SAM" id="MobiDB-lite"/>
    </source>
</evidence>
<organism evidence="2 3">
    <name type="scientific">Solanum tuberosum</name>
    <name type="common">Potato</name>
    <dbReference type="NCBI Taxonomy" id="4113"/>
    <lineage>
        <taxon>Eukaryota</taxon>
        <taxon>Viridiplantae</taxon>
        <taxon>Streptophyta</taxon>
        <taxon>Embryophyta</taxon>
        <taxon>Tracheophyta</taxon>
        <taxon>Spermatophyta</taxon>
        <taxon>Magnoliopsida</taxon>
        <taxon>eudicotyledons</taxon>
        <taxon>Gunneridae</taxon>
        <taxon>Pentapetalae</taxon>
        <taxon>asterids</taxon>
        <taxon>lamiids</taxon>
        <taxon>Solanales</taxon>
        <taxon>Solanaceae</taxon>
        <taxon>Solanoideae</taxon>
        <taxon>Solaneae</taxon>
        <taxon>Solanum</taxon>
    </lineage>
</organism>
<feature type="region of interest" description="Disordered" evidence="1">
    <location>
        <begin position="37"/>
        <end position="77"/>
    </location>
</feature>
<feature type="region of interest" description="Disordered" evidence="1">
    <location>
        <begin position="128"/>
        <end position="192"/>
    </location>
</feature>
<dbReference type="PaxDb" id="4113-PGSC0003DMT400086306"/>